<proteinExistence type="predicted"/>
<evidence type="ECO:0000313" key="4">
    <source>
        <dbReference type="Proteomes" id="UP000233748"/>
    </source>
</evidence>
<evidence type="ECO:0000313" key="2">
    <source>
        <dbReference type="EMBL" id="PKV15152.1"/>
    </source>
</evidence>
<dbReference type="AlphaFoldDB" id="A0A2N3REX0"/>
<accession>A0A2N3REX0</accession>
<evidence type="ECO:0000313" key="3">
    <source>
        <dbReference type="Proteomes" id="UP000233720"/>
    </source>
</evidence>
<evidence type="ECO:0000313" key="1">
    <source>
        <dbReference type="EMBL" id="PKV11019.1"/>
    </source>
</evidence>
<dbReference type="OrthoDB" id="6041303at2"/>
<comment type="caution">
    <text evidence="1">The sequence shown here is derived from an EMBL/GenBank/DDBJ whole genome shotgun (WGS) entry which is preliminary data.</text>
</comment>
<dbReference type="RefSeq" id="WP_057681760.1">
    <property type="nucleotide sequence ID" value="NZ_PHKV01000011.1"/>
</dbReference>
<gene>
    <name evidence="1" type="ORF">XpruCFBP8353_20335</name>
    <name evidence="2" type="ORF">XpruCFBP8354_20940</name>
</gene>
<keyword evidence="4" id="KW-1185">Reference proteome</keyword>
<organism evidence="1 3">
    <name type="scientific">Xanthomonas prunicola</name>
    <dbReference type="NCBI Taxonomy" id="2053930"/>
    <lineage>
        <taxon>Bacteria</taxon>
        <taxon>Pseudomonadati</taxon>
        <taxon>Pseudomonadota</taxon>
        <taxon>Gammaproteobacteria</taxon>
        <taxon>Lysobacterales</taxon>
        <taxon>Lysobacteraceae</taxon>
        <taxon>Xanthomonas</taxon>
    </lineage>
</organism>
<dbReference type="Proteomes" id="UP000233748">
    <property type="component" value="Unassembled WGS sequence"/>
</dbReference>
<name>A0A2N3REX0_9XANT</name>
<dbReference type="EMBL" id="PHKV01000011">
    <property type="protein sequence ID" value="PKV11019.1"/>
    <property type="molecule type" value="Genomic_DNA"/>
</dbReference>
<dbReference type="Proteomes" id="UP000233720">
    <property type="component" value="Unassembled WGS sequence"/>
</dbReference>
<dbReference type="EMBL" id="PHKW01000012">
    <property type="protein sequence ID" value="PKV15152.1"/>
    <property type="molecule type" value="Genomic_DNA"/>
</dbReference>
<reference evidence="3 4" key="1">
    <citation type="submission" date="2017-11" db="EMBL/GenBank/DDBJ databases">
        <title>Xanthomonas prunicola sp. nov., a novel pathogen that affects nectarine (Prunus persica var. nectarine) trees.</title>
        <authorList>
            <person name="Lopez M."/>
            <person name="Lopez-Soriano P."/>
            <person name="Garita-Cambronero J."/>
            <person name="Beltran C."/>
            <person name="Taghouti G."/>
            <person name="Portier P."/>
            <person name="Cubero J."/>
            <person name="Fischer-Le Saux M."/>
            <person name="Marco-Noales E."/>
        </authorList>
    </citation>
    <scope>NUCLEOTIDE SEQUENCE [LARGE SCALE GENOMIC DNA]</scope>
    <source>
        <strain evidence="1 3">CFBP8353</strain>
        <strain evidence="2 4">CFBP8354</strain>
    </source>
</reference>
<protein>
    <submittedName>
        <fullName evidence="1">Uncharacterized protein</fullName>
    </submittedName>
</protein>
<sequence length="118" mass="12360">MTRLGRLGSGLRWLLLAHLAVGLVAQPVLALVGELHAQTHLAAADRGPAVAPPAAERGVDVALHRLQQLVLCCSQAAPAPEILLAVADIGRYLHALDADTPRYPPAHLIAPFRPPIAG</sequence>